<feature type="chain" id="PRO_5040426312" evidence="1">
    <location>
        <begin position="21"/>
        <end position="399"/>
    </location>
</feature>
<dbReference type="Proteomes" id="UP000789342">
    <property type="component" value="Unassembled WGS sequence"/>
</dbReference>
<dbReference type="OrthoDB" id="432528at2759"/>
<dbReference type="AlphaFoldDB" id="A0A9N9AH25"/>
<organism evidence="2 3">
    <name type="scientific">Acaulospora morrowiae</name>
    <dbReference type="NCBI Taxonomy" id="94023"/>
    <lineage>
        <taxon>Eukaryota</taxon>
        <taxon>Fungi</taxon>
        <taxon>Fungi incertae sedis</taxon>
        <taxon>Mucoromycota</taxon>
        <taxon>Glomeromycotina</taxon>
        <taxon>Glomeromycetes</taxon>
        <taxon>Diversisporales</taxon>
        <taxon>Acaulosporaceae</taxon>
        <taxon>Acaulospora</taxon>
    </lineage>
</organism>
<dbReference type="Gene3D" id="2.120.10.80">
    <property type="entry name" value="Kelch-type beta propeller"/>
    <property type="match status" value="1"/>
</dbReference>
<keyword evidence="3" id="KW-1185">Reference proteome</keyword>
<evidence type="ECO:0000313" key="2">
    <source>
        <dbReference type="EMBL" id="CAG8532781.1"/>
    </source>
</evidence>
<comment type="caution">
    <text evidence="2">The sequence shown here is derived from an EMBL/GenBank/DDBJ whole genome shotgun (WGS) entry which is preliminary data.</text>
</comment>
<gene>
    <name evidence="2" type="ORF">AMORRO_LOCUS4754</name>
</gene>
<reference evidence="2" key="1">
    <citation type="submission" date="2021-06" db="EMBL/GenBank/DDBJ databases">
        <authorList>
            <person name="Kallberg Y."/>
            <person name="Tangrot J."/>
            <person name="Rosling A."/>
        </authorList>
    </citation>
    <scope>NUCLEOTIDE SEQUENCE</scope>
    <source>
        <strain evidence="2">CL551</strain>
    </source>
</reference>
<keyword evidence="1" id="KW-0732">Signal</keyword>
<name>A0A9N9AH25_9GLOM</name>
<dbReference type="InterPro" id="IPR015915">
    <property type="entry name" value="Kelch-typ_b-propeller"/>
</dbReference>
<evidence type="ECO:0000256" key="1">
    <source>
        <dbReference type="SAM" id="SignalP"/>
    </source>
</evidence>
<evidence type="ECO:0000313" key="3">
    <source>
        <dbReference type="Proteomes" id="UP000789342"/>
    </source>
</evidence>
<dbReference type="SUPFAM" id="SSF117281">
    <property type="entry name" value="Kelch motif"/>
    <property type="match status" value="1"/>
</dbReference>
<protein>
    <submittedName>
        <fullName evidence="2">3805_t:CDS:1</fullName>
    </submittedName>
</protein>
<accession>A0A9N9AH25</accession>
<sequence length="399" mass="44241">MQFFLNIYLILSLLTNNLNAFTPIARDLLSTIKVDDKVYFHGGYNDSSPNITATEFFYLDISAPFNVNDKRTIPWVNLSNITGSPAKHGHTACVGGTKKSSIFFIGNVRDVPPFVAQFDLTRQKWITSTNESTVSLHINRTQCVTSGDGIIYFLNGLTTNNLVNFNTINFTWTFIPVTVENRTMYYCSTTMMPDGVIIFIGGRYVDNNSFVSLEKFTTYNTTSASWGFIIPSGFGPSTCFPEGSVLTNYGHILIFGCGEAFNISVVDTTNNYTWIAPIITNDYIPKNLMSYSLTLIGDYVLMAFGFLYTDIILDRGSQSDSIYILNVSQKNNYTWITSLGQNSTAFPSSTPNTTENTSLVIDVSIGVVGGIFIVIADTSHLYSRISQSNYSLILHPANT</sequence>
<proteinExistence type="predicted"/>
<feature type="signal peptide" evidence="1">
    <location>
        <begin position="1"/>
        <end position="20"/>
    </location>
</feature>
<dbReference type="EMBL" id="CAJVPV010002671">
    <property type="protein sequence ID" value="CAG8532781.1"/>
    <property type="molecule type" value="Genomic_DNA"/>
</dbReference>